<accession>A0A0B7MW64</accession>
<dbReference type="Proteomes" id="UP000054107">
    <property type="component" value="Unassembled WGS sequence"/>
</dbReference>
<protein>
    <submittedName>
        <fullName evidence="1">Uncharacterized protein</fullName>
    </submittedName>
</protein>
<organism evidence="1 2">
    <name type="scientific">Parasitella parasitica</name>
    <dbReference type="NCBI Taxonomy" id="35722"/>
    <lineage>
        <taxon>Eukaryota</taxon>
        <taxon>Fungi</taxon>
        <taxon>Fungi incertae sedis</taxon>
        <taxon>Mucoromycota</taxon>
        <taxon>Mucoromycotina</taxon>
        <taxon>Mucoromycetes</taxon>
        <taxon>Mucorales</taxon>
        <taxon>Mucorineae</taxon>
        <taxon>Mucoraceae</taxon>
        <taxon>Parasitella</taxon>
    </lineage>
</organism>
<evidence type="ECO:0000313" key="1">
    <source>
        <dbReference type="EMBL" id="CEP07505.1"/>
    </source>
</evidence>
<dbReference type="AlphaFoldDB" id="A0A0B7MW64"/>
<keyword evidence="2" id="KW-1185">Reference proteome</keyword>
<gene>
    <name evidence="1" type="primary">PARPA_00801.1 scaffold 1159</name>
</gene>
<dbReference type="EMBL" id="LN719301">
    <property type="protein sequence ID" value="CEP07505.1"/>
    <property type="molecule type" value="Genomic_DNA"/>
</dbReference>
<evidence type="ECO:0000313" key="2">
    <source>
        <dbReference type="Proteomes" id="UP000054107"/>
    </source>
</evidence>
<dbReference type="OrthoDB" id="2264205at2759"/>
<sequence length="106" mass="11939">MVELKKQHPELHACVALSDGAIRYLEVYVTGANDVNDIARTGVIFSEAKLQGSTCKAITDQSQIIRLKLFHLPMFTSEEVLSRLNTSLAIFGYRDYHEKDNGIFHV</sequence>
<reference evidence="1 2" key="1">
    <citation type="submission" date="2014-09" db="EMBL/GenBank/DDBJ databases">
        <authorList>
            <person name="Ellenberger Sabrina"/>
        </authorList>
    </citation>
    <scope>NUCLEOTIDE SEQUENCE [LARGE SCALE GENOMIC DNA]</scope>
    <source>
        <strain evidence="1 2">CBS 412.66</strain>
    </source>
</reference>
<proteinExistence type="predicted"/>
<name>A0A0B7MW64_9FUNG</name>